<organism evidence="1 2">
    <name type="scientific">Ramazzottius varieornatus</name>
    <name type="common">Water bear</name>
    <name type="synonym">Tardigrade</name>
    <dbReference type="NCBI Taxonomy" id="947166"/>
    <lineage>
        <taxon>Eukaryota</taxon>
        <taxon>Metazoa</taxon>
        <taxon>Ecdysozoa</taxon>
        <taxon>Tardigrada</taxon>
        <taxon>Eutardigrada</taxon>
        <taxon>Parachela</taxon>
        <taxon>Hypsibioidea</taxon>
        <taxon>Ramazzottiidae</taxon>
        <taxon>Ramazzottius</taxon>
    </lineage>
</organism>
<reference evidence="1 2" key="1">
    <citation type="journal article" date="2016" name="Nat. Commun.">
        <title>Extremotolerant tardigrade genome and improved radiotolerance of human cultured cells by tardigrade-unique protein.</title>
        <authorList>
            <person name="Hashimoto T."/>
            <person name="Horikawa D.D."/>
            <person name="Saito Y."/>
            <person name="Kuwahara H."/>
            <person name="Kozuka-Hata H."/>
            <person name="Shin-I T."/>
            <person name="Minakuchi Y."/>
            <person name="Ohishi K."/>
            <person name="Motoyama A."/>
            <person name="Aizu T."/>
            <person name="Enomoto A."/>
            <person name="Kondo K."/>
            <person name="Tanaka S."/>
            <person name="Hara Y."/>
            <person name="Koshikawa S."/>
            <person name="Sagara H."/>
            <person name="Miura T."/>
            <person name="Yokobori S."/>
            <person name="Miyagawa K."/>
            <person name="Suzuki Y."/>
            <person name="Kubo T."/>
            <person name="Oyama M."/>
            <person name="Kohara Y."/>
            <person name="Fujiyama A."/>
            <person name="Arakawa K."/>
            <person name="Katayama T."/>
            <person name="Toyoda A."/>
            <person name="Kunieda T."/>
        </authorList>
    </citation>
    <scope>NUCLEOTIDE SEQUENCE [LARGE SCALE GENOMIC DNA]</scope>
    <source>
        <strain evidence="1 2">YOKOZUNA-1</strain>
    </source>
</reference>
<name>A0A1D1VLQ4_RAMVA</name>
<dbReference type="Proteomes" id="UP000186922">
    <property type="component" value="Unassembled WGS sequence"/>
</dbReference>
<evidence type="ECO:0000313" key="2">
    <source>
        <dbReference type="Proteomes" id="UP000186922"/>
    </source>
</evidence>
<keyword evidence="2" id="KW-1185">Reference proteome</keyword>
<gene>
    <name evidence="1" type="primary">RvY_12415-1</name>
    <name evidence="1" type="synonym">RvY_12415.1</name>
    <name evidence="1" type="ORF">RvY_12415</name>
</gene>
<dbReference type="EMBL" id="BDGG01000007">
    <property type="protein sequence ID" value="GAV01756.1"/>
    <property type="molecule type" value="Genomic_DNA"/>
</dbReference>
<dbReference type="AlphaFoldDB" id="A0A1D1VLQ4"/>
<sequence length="68" mass="7997">MYEFNLPEEGLCSLHPTMPNDRGWRSCWCSRPNCNNYNNLRVTTPDIMSISMLPSNRFFGPYEAAYRM</sequence>
<protein>
    <submittedName>
        <fullName evidence="1">Uncharacterized protein</fullName>
    </submittedName>
</protein>
<proteinExistence type="predicted"/>
<accession>A0A1D1VLQ4</accession>
<comment type="caution">
    <text evidence="1">The sequence shown here is derived from an EMBL/GenBank/DDBJ whole genome shotgun (WGS) entry which is preliminary data.</text>
</comment>
<evidence type="ECO:0000313" key="1">
    <source>
        <dbReference type="EMBL" id="GAV01756.1"/>
    </source>
</evidence>